<proteinExistence type="predicted"/>
<dbReference type="GO" id="GO:0003677">
    <property type="term" value="F:DNA binding"/>
    <property type="evidence" value="ECO:0007669"/>
    <property type="project" value="UniProtKB-KW"/>
</dbReference>
<keyword evidence="3" id="KW-1185">Reference proteome</keyword>
<dbReference type="Proteomes" id="UP000239872">
    <property type="component" value="Unassembled WGS sequence"/>
</dbReference>
<organism evidence="2 3">
    <name type="scientific">Flavipsychrobacter stenotrophus</name>
    <dbReference type="NCBI Taxonomy" id="2077091"/>
    <lineage>
        <taxon>Bacteria</taxon>
        <taxon>Pseudomonadati</taxon>
        <taxon>Bacteroidota</taxon>
        <taxon>Chitinophagia</taxon>
        <taxon>Chitinophagales</taxon>
        <taxon>Chitinophagaceae</taxon>
        <taxon>Flavipsychrobacter</taxon>
    </lineage>
</organism>
<dbReference type="RefSeq" id="WP_105040831.1">
    <property type="nucleotide sequence ID" value="NZ_PPSL01000006.1"/>
</dbReference>
<evidence type="ECO:0000313" key="2">
    <source>
        <dbReference type="EMBL" id="PQJ09381.1"/>
    </source>
</evidence>
<dbReference type="AlphaFoldDB" id="A0A2S7SRX5"/>
<feature type="domain" description="Helix-turn-helix" evidence="1">
    <location>
        <begin position="31"/>
        <end position="81"/>
    </location>
</feature>
<dbReference type="InterPro" id="IPR010093">
    <property type="entry name" value="SinI_DNA-bd"/>
</dbReference>
<dbReference type="NCBIfam" id="TIGR01764">
    <property type="entry name" value="excise"/>
    <property type="match status" value="1"/>
</dbReference>
<dbReference type="Pfam" id="PF12728">
    <property type="entry name" value="HTH_17"/>
    <property type="match status" value="1"/>
</dbReference>
<reference evidence="2 3" key="1">
    <citation type="submission" date="2018-01" db="EMBL/GenBank/DDBJ databases">
        <title>A novel member of the phylum Bacteroidetes isolated from glacier ice.</title>
        <authorList>
            <person name="Liu Q."/>
            <person name="Xin Y.-H."/>
        </authorList>
    </citation>
    <scope>NUCLEOTIDE SEQUENCE [LARGE SCALE GENOMIC DNA]</scope>
    <source>
        <strain evidence="2 3">RB1R16</strain>
    </source>
</reference>
<keyword evidence="2" id="KW-0238">DNA-binding</keyword>
<dbReference type="EMBL" id="PPSL01000006">
    <property type="protein sequence ID" value="PQJ09381.1"/>
    <property type="molecule type" value="Genomic_DNA"/>
</dbReference>
<evidence type="ECO:0000259" key="1">
    <source>
        <dbReference type="Pfam" id="PF12728"/>
    </source>
</evidence>
<comment type="caution">
    <text evidence="2">The sequence shown here is derived from an EMBL/GenBank/DDBJ whole genome shotgun (WGS) entry which is preliminary data.</text>
</comment>
<accession>A0A2S7SRX5</accession>
<name>A0A2S7SRX5_9BACT</name>
<dbReference type="SUPFAM" id="SSF46955">
    <property type="entry name" value="Putative DNA-binding domain"/>
    <property type="match status" value="1"/>
</dbReference>
<protein>
    <submittedName>
        <fullName evidence="2">DNA-binding protein</fullName>
    </submittedName>
</protein>
<gene>
    <name evidence="2" type="ORF">CJD36_019225</name>
</gene>
<dbReference type="InterPro" id="IPR041657">
    <property type="entry name" value="HTH_17"/>
</dbReference>
<dbReference type="OrthoDB" id="597977at2"/>
<dbReference type="InterPro" id="IPR009061">
    <property type="entry name" value="DNA-bd_dom_put_sf"/>
</dbReference>
<evidence type="ECO:0000313" key="3">
    <source>
        <dbReference type="Proteomes" id="UP000239872"/>
    </source>
</evidence>
<sequence length="108" mass="12237">MENNSDAFQELQLINGRLTSIEQALLSVKAVLTFDEVAAYTGLSKSYLYKLTAAGLVPHSKPMGKQIYFDREEVDHWLLRNEVKTADKTEAEATAIVTLKKYKKTDRK</sequence>